<sequence length="180" mass="19968">MNLALDKKIELDLDDVAQTNHAAVMIQSVGRLPATGNLILFGSLEPILIYSSPEALQNNDFQTIFSKEEEKQMDDADEGLTLGIRKVDVDTNPFSEAESLVVDAKFYTRNDDVSEVISTKVPMAHTYNLEQRTITTKKSNEGDALNGRGNDEPMIQVKSEVSANERMTIPQEKVSKPLIL</sequence>
<evidence type="ECO:0000313" key="2">
    <source>
        <dbReference type="EMBL" id="TYJ97448.1"/>
    </source>
</evidence>
<dbReference type="AlphaFoldDB" id="A0A5A7UP85"/>
<name>A0A5A7UP85_CUCMM</name>
<dbReference type="Proteomes" id="UP000321947">
    <property type="component" value="Unassembled WGS sequence"/>
</dbReference>
<dbReference type="EMBL" id="SSTD01018909">
    <property type="protein sequence ID" value="TYJ97448.1"/>
    <property type="molecule type" value="Genomic_DNA"/>
</dbReference>
<gene>
    <name evidence="2" type="ORF">E5676_scaffold704G00060</name>
    <name evidence="1" type="ORF">E6C27_scaffold126G00050</name>
</gene>
<dbReference type="EMBL" id="SSTE01006881">
    <property type="protein sequence ID" value="KAA0057663.1"/>
    <property type="molecule type" value="Genomic_DNA"/>
</dbReference>
<dbReference type="Proteomes" id="UP000321393">
    <property type="component" value="Unassembled WGS sequence"/>
</dbReference>
<proteinExistence type="predicted"/>
<comment type="caution">
    <text evidence="1">The sequence shown here is derived from an EMBL/GenBank/DDBJ whole genome shotgun (WGS) entry which is preliminary data.</text>
</comment>
<evidence type="ECO:0000313" key="3">
    <source>
        <dbReference type="Proteomes" id="UP000321393"/>
    </source>
</evidence>
<protein>
    <submittedName>
        <fullName evidence="1">Ty3-gypsy retrotransposon protein</fullName>
    </submittedName>
</protein>
<accession>A0A5A7UP85</accession>
<organism evidence="1 3">
    <name type="scientific">Cucumis melo var. makuwa</name>
    <name type="common">Oriental melon</name>
    <dbReference type="NCBI Taxonomy" id="1194695"/>
    <lineage>
        <taxon>Eukaryota</taxon>
        <taxon>Viridiplantae</taxon>
        <taxon>Streptophyta</taxon>
        <taxon>Embryophyta</taxon>
        <taxon>Tracheophyta</taxon>
        <taxon>Spermatophyta</taxon>
        <taxon>Magnoliopsida</taxon>
        <taxon>eudicotyledons</taxon>
        <taxon>Gunneridae</taxon>
        <taxon>Pentapetalae</taxon>
        <taxon>rosids</taxon>
        <taxon>fabids</taxon>
        <taxon>Cucurbitales</taxon>
        <taxon>Cucurbitaceae</taxon>
        <taxon>Benincaseae</taxon>
        <taxon>Cucumis</taxon>
    </lineage>
</organism>
<evidence type="ECO:0000313" key="4">
    <source>
        <dbReference type="Proteomes" id="UP000321947"/>
    </source>
</evidence>
<evidence type="ECO:0000313" key="1">
    <source>
        <dbReference type="EMBL" id="KAA0057663.1"/>
    </source>
</evidence>
<reference evidence="3 4" key="1">
    <citation type="submission" date="2019-08" db="EMBL/GenBank/DDBJ databases">
        <title>Draft genome sequences of two oriental melons (Cucumis melo L. var makuwa).</title>
        <authorList>
            <person name="Kwon S.-Y."/>
        </authorList>
    </citation>
    <scope>NUCLEOTIDE SEQUENCE [LARGE SCALE GENOMIC DNA]</scope>
    <source>
        <strain evidence="4">cv. Chang Bougi</strain>
        <strain evidence="3">cv. SW 3</strain>
        <tissue evidence="1">Leaf</tissue>
    </source>
</reference>